<dbReference type="InterPro" id="IPR001465">
    <property type="entry name" value="Malate_synthase_TIM"/>
</dbReference>
<feature type="domain" description="Malate synthase TIM barrel" evidence="2">
    <location>
        <begin position="81"/>
        <end position="119"/>
    </location>
</feature>
<dbReference type="InterPro" id="IPR011076">
    <property type="entry name" value="Malate_synth_sf"/>
</dbReference>
<evidence type="ECO:0000256" key="1">
    <source>
        <dbReference type="SAM" id="MobiDB-lite"/>
    </source>
</evidence>
<dbReference type="GO" id="GO:0006097">
    <property type="term" value="P:glyoxylate cycle"/>
    <property type="evidence" value="ECO:0007669"/>
    <property type="project" value="InterPro"/>
</dbReference>
<organism evidence="3 4">
    <name type="scientific">Exidia glandulosa HHB12029</name>
    <dbReference type="NCBI Taxonomy" id="1314781"/>
    <lineage>
        <taxon>Eukaryota</taxon>
        <taxon>Fungi</taxon>
        <taxon>Dikarya</taxon>
        <taxon>Basidiomycota</taxon>
        <taxon>Agaricomycotina</taxon>
        <taxon>Agaricomycetes</taxon>
        <taxon>Auriculariales</taxon>
        <taxon>Exidiaceae</taxon>
        <taxon>Exidia</taxon>
    </lineage>
</organism>
<dbReference type="EMBL" id="KV425889">
    <property type="protein sequence ID" value="KZW02315.1"/>
    <property type="molecule type" value="Genomic_DNA"/>
</dbReference>
<dbReference type="Proteomes" id="UP000077266">
    <property type="component" value="Unassembled WGS sequence"/>
</dbReference>
<accession>A0A165PKR8</accession>
<protein>
    <recommendedName>
        <fullName evidence="2">Malate synthase TIM barrel domain-containing protein</fullName>
    </recommendedName>
</protein>
<name>A0A165PKR8_EXIGL</name>
<evidence type="ECO:0000313" key="3">
    <source>
        <dbReference type="EMBL" id="KZW02315.1"/>
    </source>
</evidence>
<dbReference type="SUPFAM" id="SSF51645">
    <property type="entry name" value="Malate synthase G"/>
    <property type="match status" value="1"/>
</dbReference>
<reference evidence="3 4" key="1">
    <citation type="journal article" date="2016" name="Mol. Biol. Evol.">
        <title>Comparative Genomics of Early-Diverging Mushroom-Forming Fungi Provides Insights into the Origins of Lignocellulose Decay Capabilities.</title>
        <authorList>
            <person name="Nagy L.G."/>
            <person name="Riley R."/>
            <person name="Tritt A."/>
            <person name="Adam C."/>
            <person name="Daum C."/>
            <person name="Floudas D."/>
            <person name="Sun H."/>
            <person name="Yadav J.S."/>
            <person name="Pangilinan J."/>
            <person name="Larsson K.H."/>
            <person name="Matsuura K."/>
            <person name="Barry K."/>
            <person name="Labutti K."/>
            <person name="Kuo R."/>
            <person name="Ohm R.A."/>
            <person name="Bhattacharya S.S."/>
            <person name="Shirouzu T."/>
            <person name="Yoshinaga Y."/>
            <person name="Martin F.M."/>
            <person name="Grigoriev I.V."/>
            <person name="Hibbett D.S."/>
        </authorList>
    </citation>
    <scope>NUCLEOTIDE SEQUENCE [LARGE SCALE GENOMIC DNA]</scope>
    <source>
        <strain evidence="3 4">HHB12029</strain>
    </source>
</reference>
<dbReference type="STRING" id="1314781.A0A165PKR8"/>
<dbReference type="InParanoid" id="A0A165PKR8"/>
<evidence type="ECO:0000259" key="2">
    <source>
        <dbReference type="Pfam" id="PF01274"/>
    </source>
</evidence>
<keyword evidence="4" id="KW-1185">Reference proteome</keyword>
<gene>
    <name evidence="3" type="ORF">EXIGLDRAFT_760147</name>
</gene>
<dbReference type="Gene3D" id="3.20.20.360">
    <property type="entry name" value="Malate synthase, domain 3"/>
    <property type="match status" value="1"/>
</dbReference>
<dbReference type="OrthoDB" id="186072at2759"/>
<evidence type="ECO:0000313" key="4">
    <source>
        <dbReference type="Proteomes" id="UP000077266"/>
    </source>
</evidence>
<dbReference type="GO" id="GO:0004474">
    <property type="term" value="F:malate synthase activity"/>
    <property type="evidence" value="ECO:0007669"/>
    <property type="project" value="InterPro"/>
</dbReference>
<dbReference type="Pfam" id="PF01274">
    <property type="entry name" value="MS_TIM-barrel"/>
    <property type="match status" value="1"/>
</dbReference>
<sequence>MVQCSFWFSSWIPINARLVVPRYRAGRTRPNRSGSTHTQRRRAMQSWPSLASERKPARKEGPCLCSASADTLVAHATGAGGRLVAAMGGMSAMIPINGDEAANKATMNRTLADKLREIAHPLINKIVFDKYMHGPNQYSYAGCAYSICGAACRRCNGGRDICGGPGVDPRLFGVFGN</sequence>
<feature type="region of interest" description="Disordered" evidence="1">
    <location>
        <begin position="26"/>
        <end position="55"/>
    </location>
</feature>
<dbReference type="InterPro" id="IPR046363">
    <property type="entry name" value="MS_N_TIM-barrel_dom"/>
</dbReference>
<dbReference type="AlphaFoldDB" id="A0A165PKR8"/>
<proteinExistence type="predicted"/>